<accession>A0ABQ6W3Q9</accession>
<evidence type="ECO:0000313" key="2">
    <source>
        <dbReference type="EMBL" id="KAE8411779.1"/>
    </source>
</evidence>
<keyword evidence="1" id="KW-1133">Transmembrane helix</keyword>
<keyword evidence="3" id="KW-1185">Reference proteome</keyword>
<dbReference type="Proteomes" id="UP000325395">
    <property type="component" value="Unassembled WGS sequence"/>
</dbReference>
<evidence type="ECO:0000256" key="1">
    <source>
        <dbReference type="SAM" id="Phobius"/>
    </source>
</evidence>
<proteinExistence type="predicted"/>
<organism evidence="2 3">
    <name type="scientific">Aspergillus pseudocaelatus</name>
    <dbReference type="NCBI Taxonomy" id="1825620"/>
    <lineage>
        <taxon>Eukaryota</taxon>
        <taxon>Fungi</taxon>
        <taxon>Dikarya</taxon>
        <taxon>Ascomycota</taxon>
        <taxon>Pezizomycotina</taxon>
        <taxon>Eurotiomycetes</taxon>
        <taxon>Eurotiomycetidae</taxon>
        <taxon>Eurotiales</taxon>
        <taxon>Aspergillaceae</taxon>
        <taxon>Aspergillus</taxon>
        <taxon>Aspergillus subgen. Circumdati</taxon>
    </lineage>
</organism>
<protein>
    <submittedName>
        <fullName evidence="2">Uncharacterized protein</fullName>
    </submittedName>
</protein>
<feature type="transmembrane region" description="Helical" evidence="1">
    <location>
        <begin position="7"/>
        <end position="27"/>
    </location>
</feature>
<dbReference type="EMBL" id="ML735859">
    <property type="protein sequence ID" value="KAE8411779.1"/>
    <property type="molecule type" value="Genomic_DNA"/>
</dbReference>
<feature type="non-terminal residue" evidence="2">
    <location>
        <position position="51"/>
    </location>
</feature>
<keyword evidence="1" id="KW-0812">Transmembrane</keyword>
<sequence length="51" mass="6145">MGYDCGCFFLLFPLGWISSFLMFILVFNRFYFEPLTIITYHFFSLHSDMCI</sequence>
<reference evidence="2 3" key="1">
    <citation type="submission" date="2019-04" db="EMBL/GenBank/DDBJ databases">
        <authorList>
            <consortium name="DOE Joint Genome Institute"/>
            <person name="Mondo S."/>
            <person name="Kjaerbolling I."/>
            <person name="Vesth T."/>
            <person name="Frisvad J.C."/>
            <person name="Nybo J.L."/>
            <person name="Theobald S."/>
            <person name="Kildgaard S."/>
            <person name="Isbrandt T."/>
            <person name="Kuo A."/>
            <person name="Sato A."/>
            <person name="Lyhne E.K."/>
            <person name="Kogle M.E."/>
            <person name="Wiebenga A."/>
            <person name="Kun R.S."/>
            <person name="Lubbers R.J."/>
            <person name="Makela M.R."/>
            <person name="Barry K."/>
            <person name="Chovatia M."/>
            <person name="Clum A."/>
            <person name="Daum C."/>
            <person name="Haridas S."/>
            <person name="He G."/>
            <person name="LaButti K."/>
            <person name="Lipzen A."/>
            <person name="Riley R."/>
            <person name="Salamov A."/>
            <person name="Simmons B.A."/>
            <person name="Magnuson J.K."/>
            <person name="Henrissat B."/>
            <person name="Mortensen U.H."/>
            <person name="Larsen T.O."/>
            <person name="Devries R.P."/>
            <person name="Grigoriev I.V."/>
            <person name="Machida M."/>
            <person name="Baker S.E."/>
            <person name="Andersen M.R."/>
            <person name="Cantor M.N."/>
            <person name="Hua S.X."/>
        </authorList>
    </citation>
    <scope>NUCLEOTIDE SEQUENCE [LARGE SCALE GENOMIC DNA]</scope>
    <source>
        <strain evidence="2 3">CBS 117616</strain>
    </source>
</reference>
<gene>
    <name evidence="2" type="ORF">BDV36DRAFT_273484</name>
</gene>
<keyword evidence="1" id="KW-0472">Membrane</keyword>
<name>A0ABQ6W3Q9_9EURO</name>
<evidence type="ECO:0000313" key="3">
    <source>
        <dbReference type="Proteomes" id="UP000325395"/>
    </source>
</evidence>